<gene>
    <name evidence="1" type="ORF">HJG63_009780</name>
</gene>
<organism evidence="1 2">
    <name type="scientific">Rousettus aegyptiacus</name>
    <name type="common">Egyptian fruit bat</name>
    <name type="synonym">Pteropus aegyptiacus</name>
    <dbReference type="NCBI Taxonomy" id="9407"/>
    <lineage>
        <taxon>Eukaryota</taxon>
        <taxon>Metazoa</taxon>
        <taxon>Chordata</taxon>
        <taxon>Craniata</taxon>
        <taxon>Vertebrata</taxon>
        <taxon>Euteleostomi</taxon>
        <taxon>Mammalia</taxon>
        <taxon>Eutheria</taxon>
        <taxon>Laurasiatheria</taxon>
        <taxon>Chiroptera</taxon>
        <taxon>Yinpterochiroptera</taxon>
        <taxon>Pteropodoidea</taxon>
        <taxon>Pteropodidae</taxon>
        <taxon>Rousettinae</taxon>
        <taxon>Rousettus</taxon>
    </lineage>
</organism>
<evidence type="ECO:0000313" key="2">
    <source>
        <dbReference type="Proteomes" id="UP000593571"/>
    </source>
</evidence>
<evidence type="ECO:0000313" key="1">
    <source>
        <dbReference type="EMBL" id="KAF6397115.1"/>
    </source>
</evidence>
<dbReference type="EMBL" id="JACASE010000017">
    <property type="protein sequence ID" value="KAF6397115.1"/>
    <property type="molecule type" value="Genomic_DNA"/>
</dbReference>
<dbReference type="Proteomes" id="UP000593571">
    <property type="component" value="Unassembled WGS sequence"/>
</dbReference>
<protein>
    <submittedName>
        <fullName evidence="1">Uncharacterized protein</fullName>
    </submittedName>
</protein>
<accession>A0A7J8BF92</accession>
<proteinExistence type="predicted"/>
<dbReference type="AlphaFoldDB" id="A0A7J8BF92"/>
<sequence length="121" mass="14070">MPLESLWVNTDAFLSSGPSRSIFHTGEFPLSQQFSPLTRPWSFSSRSQRFFLHREQFPCLHFIQHLFWSPLSCVLIDNTYLLFFRNSVFPTPCVCHLDSSPHSLVTENRSQQAWPPARISL</sequence>
<keyword evidence="2" id="KW-1185">Reference proteome</keyword>
<comment type="caution">
    <text evidence="1">The sequence shown here is derived from an EMBL/GenBank/DDBJ whole genome shotgun (WGS) entry which is preliminary data.</text>
</comment>
<name>A0A7J8BF92_ROUAE</name>
<reference evidence="1 2" key="1">
    <citation type="journal article" date="2020" name="Nature">
        <title>Six reference-quality genomes reveal evolution of bat adaptations.</title>
        <authorList>
            <person name="Jebb D."/>
            <person name="Huang Z."/>
            <person name="Pippel M."/>
            <person name="Hughes G.M."/>
            <person name="Lavrichenko K."/>
            <person name="Devanna P."/>
            <person name="Winkler S."/>
            <person name="Jermiin L.S."/>
            <person name="Skirmuntt E.C."/>
            <person name="Katzourakis A."/>
            <person name="Burkitt-Gray L."/>
            <person name="Ray D.A."/>
            <person name="Sullivan K.A.M."/>
            <person name="Roscito J.G."/>
            <person name="Kirilenko B.M."/>
            <person name="Davalos L.M."/>
            <person name="Corthals A.P."/>
            <person name="Power M.L."/>
            <person name="Jones G."/>
            <person name="Ransome R.D."/>
            <person name="Dechmann D.K.N."/>
            <person name="Locatelli A.G."/>
            <person name="Puechmaille S.J."/>
            <person name="Fedrigo O."/>
            <person name="Jarvis E.D."/>
            <person name="Hiller M."/>
            <person name="Vernes S.C."/>
            <person name="Myers E.W."/>
            <person name="Teeling E.C."/>
        </authorList>
    </citation>
    <scope>NUCLEOTIDE SEQUENCE [LARGE SCALE GENOMIC DNA]</scope>
    <source>
        <strain evidence="1">MRouAeg1</strain>
        <tissue evidence="1">Muscle</tissue>
    </source>
</reference>